<gene>
    <name evidence="1" type="ORF">DFP72DRAFT_1047308</name>
</gene>
<accession>A0A8H6HS88</accession>
<name>A0A8H6HS88_9AGAR</name>
<dbReference type="EMBL" id="JACGCI010000045">
    <property type="protein sequence ID" value="KAF6752220.1"/>
    <property type="molecule type" value="Genomic_DNA"/>
</dbReference>
<reference evidence="1 2" key="1">
    <citation type="submission" date="2020-07" db="EMBL/GenBank/DDBJ databases">
        <title>Comparative genomics of pyrophilous fungi reveals a link between fire events and developmental genes.</title>
        <authorList>
            <consortium name="DOE Joint Genome Institute"/>
            <person name="Steindorff A.S."/>
            <person name="Carver A."/>
            <person name="Calhoun S."/>
            <person name="Stillman K."/>
            <person name="Liu H."/>
            <person name="Lipzen A."/>
            <person name="Pangilinan J."/>
            <person name="Labutti K."/>
            <person name="Bruns T.D."/>
            <person name="Grigoriev I.V."/>
        </authorList>
    </citation>
    <scope>NUCLEOTIDE SEQUENCE [LARGE SCALE GENOMIC DNA]</scope>
    <source>
        <strain evidence="1 2">CBS 144469</strain>
    </source>
</reference>
<evidence type="ECO:0000313" key="2">
    <source>
        <dbReference type="Proteomes" id="UP000521943"/>
    </source>
</evidence>
<dbReference type="AlphaFoldDB" id="A0A8H6HS88"/>
<organism evidence="1 2">
    <name type="scientific">Ephemerocybe angulata</name>
    <dbReference type="NCBI Taxonomy" id="980116"/>
    <lineage>
        <taxon>Eukaryota</taxon>
        <taxon>Fungi</taxon>
        <taxon>Dikarya</taxon>
        <taxon>Basidiomycota</taxon>
        <taxon>Agaricomycotina</taxon>
        <taxon>Agaricomycetes</taxon>
        <taxon>Agaricomycetidae</taxon>
        <taxon>Agaricales</taxon>
        <taxon>Agaricineae</taxon>
        <taxon>Psathyrellaceae</taxon>
        <taxon>Ephemerocybe</taxon>
    </lineage>
</organism>
<sequence>MARPALRSPPSPPSSCKNKLHLALVARLRHLRHPRTPDLQFRETSLRHPPTSNDVKYTFTSTHFVILGPSVFAIHLPQETRAGTSFKTLACRRFFIVRQTIHNVLPIEKSGSRIISLHYRHRCVHPRLLPVSTESLPRFQNRRHHQPLLKRRPDPAISLAGCLLAAPCPLQPGPTRPSIFGKREPCFDMARMIGVANATT</sequence>
<protein>
    <submittedName>
        <fullName evidence="1">Uncharacterized protein</fullName>
    </submittedName>
</protein>
<dbReference type="Proteomes" id="UP000521943">
    <property type="component" value="Unassembled WGS sequence"/>
</dbReference>
<keyword evidence="2" id="KW-1185">Reference proteome</keyword>
<proteinExistence type="predicted"/>
<evidence type="ECO:0000313" key="1">
    <source>
        <dbReference type="EMBL" id="KAF6752220.1"/>
    </source>
</evidence>
<comment type="caution">
    <text evidence="1">The sequence shown here is derived from an EMBL/GenBank/DDBJ whole genome shotgun (WGS) entry which is preliminary data.</text>
</comment>